<keyword evidence="2" id="KW-0812">Transmembrane</keyword>
<evidence type="ECO:0000256" key="2">
    <source>
        <dbReference type="SAM" id="Phobius"/>
    </source>
</evidence>
<evidence type="ECO:0000313" key="4">
    <source>
        <dbReference type="Proteomes" id="UP000229834"/>
    </source>
</evidence>
<feature type="non-terminal residue" evidence="3">
    <location>
        <position position="935"/>
    </location>
</feature>
<dbReference type="CDD" id="cd08547">
    <property type="entry name" value="Type_II_cohesin"/>
    <property type="match status" value="2"/>
</dbReference>
<feature type="transmembrane region" description="Helical" evidence="2">
    <location>
        <begin position="846"/>
        <end position="869"/>
    </location>
</feature>
<accession>A0A2H0K705</accession>
<sequence>MKLSKVIYAVFWGMLFLNFLPHPLSAQIQPSITIDINSEEISPNSFIEVKVFGSSENEINAFDITLEYSPEIFSFERAYTQDSVASLWKSIPFEGKDGAVSLVGGSVKPWSGPRNEIATLIFKARQTGASSFTVKNSFFALADGQGTKSELLEQSRNVVVSRDAFFANTEIVSIPPRIADAFITNDPLNNNNPIVVLETSDAGSIKWLGVRSRSWFLWNDWQKTQLTAAIPNSAWATQLKVLGFDGKETVMTLYRWKTVSTKIFTILVLFIIMIMVKRFFKRKRVASLPHLGLWLIFFIPITLLFFAPSVGASTLSVSPTSGSFSVGSTFDVQIFLDTEGQNINTLDVHLKFPPNALQVVSPTAGQSIVGVWTSPPTFDNKKGEIILQGGIPGGINANRGLVSTITFRARQVGNFTLKFSDDTRVLLNDGKGTDALNQTQGTVFQFVLPPPAGPSVASETHPDQNLWFSNSNALLRWTNTLPVSGYSFVLNDIPVFTPDNVVDSNETFVSYKDLPSGTNYFHIKALGQNGSWGGVTNFAIKVDTEPPAKFSVEAKPAPRTTEKTIFIYFNTTDTHSGIDRYEYSVVPLSPKYSPKEASAYQTFFVESNSPEVASLDKGRYDIVVRAYDKAGNFLDSTERVSILTPFVFYIANKWTLAVGLILIIVLALAYRRIRKWFISLEHRHNKKELPENVKKQLEELRNYRSKYGALPVLLGILGGIFMFSNQIVAQTEKTTKLPPPLITTVSRNISNEDIFYIGGKTENANVDVDIYLQNLGSAETRSFLVTSDENGNWFYRHPTFVSSGEYLLWTQSSIGELSSPPSPQVKMDVGRTAIQFGSNRLSFETLYLIVSTLLLIALVILTTFIISTAKKGRQKHKIMMKEIAEAEESVRRGFAVLKRDIKAELTVIHKNKTNKNISQEEKQKEEQLMKDLERV</sequence>
<organism evidence="3 4">
    <name type="scientific">Candidatus Zambryskibacteria bacterium CG11_big_fil_rev_8_21_14_0_20_40_24</name>
    <dbReference type="NCBI Taxonomy" id="1975116"/>
    <lineage>
        <taxon>Bacteria</taxon>
        <taxon>Candidatus Zambryskiibacteriota</taxon>
    </lineage>
</organism>
<dbReference type="AlphaFoldDB" id="A0A2H0K705"/>
<keyword evidence="2" id="KW-1133">Transmembrane helix</keyword>
<dbReference type="Proteomes" id="UP000229834">
    <property type="component" value="Unassembled WGS sequence"/>
</dbReference>
<evidence type="ECO:0000313" key="3">
    <source>
        <dbReference type="EMBL" id="PIQ67032.1"/>
    </source>
</evidence>
<dbReference type="GO" id="GO:0030246">
    <property type="term" value="F:carbohydrate binding"/>
    <property type="evidence" value="ECO:0007669"/>
    <property type="project" value="InterPro"/>
</dbReference>
<feature type="transmembrane region" description="Helical" evidence="2">
    <location>
        <begin position="263"/>
        <end position="280"/>
    </location>
</feature>
<comment type="caution">
    <text evidence="3">The sequence shown here is derived from an EMBL/GenBank/DDBJ whole genome shotgun (WGS) entry which is preliminary data.</text>
</comment>
<reference evidence="3 4" key="1">
    <citation type="submission" date="2017-09" db="EMBL/GenBank/DDBJ databases">
        <title>Depth-based differentiation of microbial function through sediment-hosted aquifers and enrichment of novel symbionts in the deep terrestrial subsurface.</title>
        <authorList>
            <person name="Probst A.J."/>
            <person name="Ladd B."/>
            <person name="Jarett J.K."/>
            <person name="Geller-Mcgrath D.E."/>
            <person name="Sieber C.M."/>
            <person name="Emerson J.B."/>
            <person name="Anantharaman K."/>
            <person name="Thomas B.C."/>
            <person name="Malmstrom R."/>
            <person name="Stieglmeier M."/>
            <person name="Klingl A."/>
            <person name="Woyke T."/>
            <person name="Ryan C.M."/>
            <person name="Banfield J.F."/>
        </authorList>
    </citation>
    <scope>NUCLEOTIDE SEQUENCE [LARGE SCALE GENOMIC DNA]</scope>
    <source>
        <strain evidence="3">CG11_big_fil_rev_8_21_14_0_20_40_24</strain>
    </source>
</reference>
<feature type="transmembrane region" description="Helical" evidence="2">
    <location>
        <begin position="292"/>
        <end position="311"/>
    </location>
</feature>
<dbReference type="EMBL" id="PCVC01000030">
    <property type="protein sequence ID" value="PIQ67032.1"/>
    <property type="molecule type" value="Genomic_DNA"/>
</dbReference>
<gene>
    <name evidence="3" type="ORF">COV95_00930</name>
</gene>
<name>A0A2H0K705_9BACT</name>
<evidence type="ECO:0000256" key="1">
    <source>
        <dbReference type="SAM" id="MobiDB-lite"/>
    </source>
</evidence>
<proteinExistence type="predicted"/>
<dbReference type="Gene3D" id="2.60.40.680">
    <property type="match status" value="2"/>
</dbReference>
<feature type="transmembrane region" description="Helical" evidence="2">
    <location>
        <begin position="707"/>
        <end position="728"/>
    </location>
</feature>
<feature type="compositionally biased region" description="Basic and acidic residues" evidence="1">
    <location>
        <begin position="918"/>
        <end position="935"/>
    </location>
</feature>
<protein>
    <submittedName>
        <fullName evidence="3">Uncharacterized protein</fullName>
    </submittedName>
</protein>
<feature type="region of interest" description="Disordered" evidence="1">
    <location>
        <begin position="916"/>
        <end position="935"/>
    </location>
</feature>
<dbReference type="InterPro" id="IPR008965">
    <property type="entry name" value="CBM2/CBM3_carb-bd_dom_sf"/>
</dbReference>
<dbReference type="SUPFAM" id="SSF49384">
    <property type="entry name" value="Carbohydrate-binding domain"/>
    <property type="match status" value="2"/>
</dbReference>
<feature type="transmembrane region" description="Helical" evidence="2">
    <location>
        <begin position="646"/>
        <end position="670"/>
    </location>
</feature>
<keyword evidence="2" id="KW-0472">Membrane</keyword>